<evidence type="ECO:0000259" key="7">
    <source>
        <dbReference type="PROSITE" id="PS50004"/>
    </source>
</evidence>
<dbReference type="PANTHER" id="PTHR12546">
    <property type="entry name" value="FER-1-LIKE"/>
    <property type="match status" value="1"/>
</dbReference>
<dbReference type="PROSITE" id="PS50004">
    <property type="entry name" value="C2"/>
    <property type="match status" value="4"/>
</dbReference>
<dbReference type="InterPro" id="IPR012561">
    <property type="entry name" value="Ferlin_B-domain"/>
</dbReference>
<name>A0A0M9A5T3_9HYME</name>
<accession>A0A0M9A5T3</accession>
<dbReference type="SUPFAM" id="SSF49562">
    <property type="entry name" value="C2 domain (Calcium/lipid-binding domain, CaLB)"/>
    <property type="match status" value="5"/>
</dbReference>
<dbReference type="InterPro" id="IPR037721">
    <property type="entry name" value="Ferlin"/>
</dbReference>
<feature type="region of interest" description="Disordered" evidence="6">
    <location>
        <begin position="400"/>
        <end position="420"/>
    </location>
</feature>
<evidence type="ECO:0000256" key="4">
    <source>
        <dbReference type="ARBA" id="ARBA00022989"/>
    </source>
</evidence>
<dbReference type="InterPro" id="IPR037722">
    <property type="entry name" value="C2C_Ferlin"/>
</dbReference>
<dbReference type="STRING" id="166423.A0A0M9A5T3"/>
<evidence type="ECO:0000256" key="3">
    <source>
        <dbReference type="ARBA" id="ARBA00022737"/>
    </source>
</evidence>
<dbReference type="InterPro" id="IPR012968">
    <property type="entry name" value="FerIin_dom"/>
</dbReference>
<dbReference type="Pfam" id="PF08150">
    <property type="entry name" value="FerB"/>
    <property type="match status" value="1"/>
</dbReference>
<evidence type="ECO:0000256" key="2">
    <source>
        <dbReference type="ARBA" id="ARBA00022692"/>
    </source>
</evidence>
<dbReference type="GO" id="GO:0007009">
    <property type="term" value="P:plasma membrane organization"/>
    <property type="evidence" value="ECO:0007669"/>
    <property type="project" value="TreeGrafter"/>
</dbReference>
<evidence type="ECO:0000256" key="1">
    <source>
        <dbReference type="ARBA" id="ARBA00004167"/>
    </source>
</evidence>
<evidence type="ECO:0000313" key="9">
    <source>
        <dbReference type="Proteomes" id="UP000053105"/>
    </source>
</evidence>
<protein>
    <submittedName>
        <fullName evidence="8">Otoferlin</fullName>
    </submittedName>
</protein>
<organism evidence="8 9">
    <name type="scientific">Melipona quadrifasciata</name>
    <dbReference type="NCBI Taxonomy" id="166423"/>
    <lineage>
        <taxon>Eukaryota</taxon>
        <taxon>Metazoa</taxon>
        <taxon>Ecdysozoa</taxon>
        <taxon>Arthropoda</taxon>
        <taxon>Hexapoda</taxon>
        <taxon>Insecta</taxon>
        <taxon>Pterygota</taxon>
        <taxon>Neoptera</taxon>
        <taxon>Endopterygota</taxon>
        <taxon>Hymenoptera</taxon>
        <taxon>Apocrita</taxon>
        <taxon>Aculeata</taxon>
        <taxon>Apoidea</taxon>
        <taxon>Anthophila</taxon>
        <taxon>Apidae</taxon>
        <taxon>Melipona</taxon>
    </lineage>
</organism>
<dbReference type="InterPro" id="IPR035892">
    <property type="entry name" value="C2_domain_sf"/>
</dbReference>
<dbReference type="CDD" id="cd04037">
    <property type="entry name" value="C2E_Ferlin"/>
    <property type="match status" value="1"/>
</dbReference>
<evidence type="ECO:0000313" key="8">
    <source>
        <dbReference type="EMBL" id="KOX76449.1"/>
    </source>
</evidence>
<reference evidence="8 9" key="1">
    <citation type="submission" date="2015-07" db="EMBL/GenBank/DDBJ databases">
        <title>The genome of Melipona quadrifasciata.</title>
        <authorList>
            <person name="Pan H."/>
            <person name="Kapheim K."/>
        </authorList>
    </citation>
    <scope>NUCLEOTIDE SEQUENCE [LARGE SCALE GENOMIC DNA]</scope>
    <source>
        <strain evidence="8">0111107301</strain>
        <tissue evidence="8">Whole body</tissue>
    </source>
</reference>
<feature type="domain" description="C2" evidence="7">
    <location>
        <begin position="1"/>
        <end position="111"/>
    </location>
</feature>
<dbReference type="SMART" id="SM00239">
    <property type="entry name" value="C2"/>
    <property type="match status" value="4"/>
</dbReference>
<dbReference type="Pfam" id="PF08151">
    <property type="entry name" value="FerI"/>
    <property type="match status" value="1"/>
</dbReference>
<dbReference type="Proteomes" id="UP000053105">
    <property type="component" value="Unassembled WGS sequence"/>
</dbReference>
<dbReference type="InterPro" id="IPR000008">
    <property type="entry name" value="C2_dom"/>
</dbReference>
<keyword evidence="4" id="KW-1133">Transmembrane helix</keyword>
<dbReference type="OrthoDB" id="10059618at2759"/>
<feature type="domain" description="C2" evidence="7">
    <location>
        <begin position="1166"/>
        <end position="1286"/>
    </location>
</feature>
<dbReference type="InterPro" id="IPR055072">
    <property type="entry name" value="Ferlin_DSRM"/>
</dbReference>
<dbReference type="GO" id="GO:0016020">
    <property type="term" value="C:membrane"/>
    <property type="evidence" value="ECO:0007669"/>
    <property type="project" value="UniProtKB-SubCell"/>
</dbReference>
<keyword evidence="2" id="KW-0812">Transmembrane</keyword>
<dbReference type="PANTHER" id="PTHR12546:SF60">
    <property type="entry name" value="MISFIRE, ISOFORM F"/>
    <property type="match status" value="1"/>
</dbReference>
<gene>
    <name evidence="8" type="ORF">WN51_12130</name>
</gene>
<keyword evidence="5" id="KW-0472">Membrane</keyword>
<evidence type="ECO:0000256" key="5">
    <source>
        <dbReference type="ARBA" id="ARBA00023136"/>
    </source>
</evidence>
<feature type="domain" description="C2" evidence="7">
    <location>
        <begin position="152"/>
        <end position="277"/>
    </location>
</feature>
<dbReference type="InterPro" id="IPR037724">
    <property type="entry name" value="C2E_Ferlin"/>
</dbReference>
<dbReference type="Pfam" id="PF00168">
    <property type="entry name" value="C2"/>
    <property type="match status" value="4"/>
</dbReference>
<dbReference type="Gene3D" id="2.60.40.150">
    <property type="entry name" value="C2 domain"/>
    <property type="match status" value="4"/>
</dbReference>
<feature type="domain" description="C2" evidence="7">
    <location>
        <begin position="672"/>
        <end position="804"/>
    </location>
</feature>
<evidence type="ECO:0000256" key="6">
    <source>
        <dbReference type="SAM" id="MobiDB-lite"/>
    </source>
</evidence>
<comment type="subcellular location">
    <subcellularLocation>
        <location evidence="1">Membrane</location>
        <topology evidence="1">Single-pass membrane protein</topology>
    </subcellularLocation>
</comment>
<keyword evidence="9" id="KW-1185">Reference proteome</keyword>
<dbReference type="CDD" id="cd04018">
    <property type="entry name" value="C2C_Ferlin"/>
    <property type="match status" value="1"/>
</dbReference>
<proteinExistence type="predicted"/>
<dbReference type="SMART" id="SM01201">
    <property type="entry name" value="FerB"/>
    <property type="match status" value="1"/>
</dbReference>
<keyword evidence="3" id="KW-0677">Repeat</keyword>
<dbReference type="InterPro" id="IPR037723">
    <property type="entry name" value="C2D_Ferlin"/>
</dbReference>
<dbReference type="SMART" id="SM01202">
    <property type="entry name" value="FerI"/>
    <property type="match status" value="1"/>
</dbReference>
<dbReference type="Pfam" id="PF22901">
    <property type="entry name" value="dsrm_Ferlin"/>
    <property type="match status" value="1"/>
</dbReference>
<dbReference type="CDD" id="cd04017">
    <property type="entry name" value="C2D_Ferlin"/>
    <property type="match status" value="1"/>
</dbReference>
<sequence length="1664" mass="192152">MSPRKFRLNAYQICIKILKARHLPQNENPMVVVKVGNRRKKTMVRERTDSPIYNDYFVFDLFCNLDQLLSTEITIAVYLKRYLRFKFHGSTTFEVALVWDQPDHQYFHKWVMLTNPKDLSAVPKGYVKCNIAINVKGEKLKVQPDTEGEDDIEGNLLLPVGGEFLRFRQRACYTFTIYRADGLPDMSSLCVKNDFENINPFVQISFAGMKETTREAWQTYRPRFNEKITFREMFPSLCQRVRIVIKHRVNSCRTCVVASYILDISKISGPGENGLLPTFGPSFLHFYGSGTTEKNSCFGKCSAALPFYRGRVLVSLKTEIDDSEATSGISVETELAAPIIELESFRFSKRRLWKTEEYYLVAVLYDISMIDRRKFWTKSISFEVSLGNAGNRQFARSQCFEDDNNDGNQMPDRRPEFESETAPRLTGTLDGKYNYVPLGSRKPCLYVKSWWPNLDWRMYNSNSLAFIADFLEEKLDQLESMAALEHPDTYKFYNETIRATRSHCLHYLHVLDTGRYDDEGGTTKLDRYRVNLCRKEIESILRRIKINGELPSNHYTRIAMAHAYQYLAKVKKLREDPQHGLPDVFIWMIAGSKRVAYARFPAERIIYSEEVAERGPLCGQKVDVPLVHPRDEEGADYMACKLEIFLWLGNAKHVGACWASIPPGYTVDHERVVDSFPKYLEYSHSAAFHLRAHIFQGRFDPGMDASGLLDPIVRVAFHGYTASTRVINQTLDPFWDQTLILPPRTVHGTKAYIKSNPPKVTLQVYDLDILGFKEFCGRSTAIPLVKLAEETYSPPDFPPKLEWYKFKSQRDCSGSVLAAFELIETMDDTSVDKIMDPSIQDVIFNIPDDIRPKMTSYRLEVIFWGVRDMKKINYTPVLNPRIIIECAAVQVKSEVMENAKKFCNYKEPHVIVELDMPEIVIYYPCITIKAYDSRGFGCFKYVGICIIPSVYIFLEQLITEEDYDAQIRETKSILKPPWTRGQPATILLNIWKRARFQRNTLIAKRVKVREQKFHLQAPLPIDYDPPKEDEKLIPYKKMMKEETWIRKIVRAVRKFLARLIPGRRKGTKKTDYKLEKDVSLDWWNKYFASMEEERSRELGTFSPGDQKLVATFKRVFTSSAVLLDGKQVYDGELEMQPQFAGFQDGRICVYHWPHPSNLPCRTRSGRNAANGLCDDYPHTEPIKLLVRLYVVKGVNLQPSDPLTGKSDPYLCVELGKTYINDQKNYIPNQLNPTFGRLFEIEATFPQDHTMIVQVWDYDATTADDLIGETKIDLENRFYSRHRATCGISKAYNEEGYNTWRDREKPKQILEQLCKRNNLSLPEYHDHYVKIGRKRFPFDDEQTEDGPRPLFNTARPGLEQVSFRDATFGELHTFLDCLKYSSALLNARSVFWNDAPTNFQHCWHVSIRTTTLKLRHHRNEYFCSVLPGAVTLDLARMPRGSPNSKTCTLSLLDPALPTIDMFKVARIKAWWPFECSVNAGRYVQAGKVELEISILPAEEADEEPAGKGRDPPQNLPPPKYDDALLIKICRTSHSSVNVLNYIIKYIEGSSIHHDKSMQKSDLFVYIKLTANSCGTLSQLHLVFEVFRDELLRSSGKTRFPEASFSKDNVTVYREIFEEILFHDAERKTRGRVEFMNISGTKNIVYTKGKDDKSNSSTLIVYRKLL</sequence>
<dbReference type="EMBL" id="KQ435748">
    <property type="protein sequence ID" value="KOX76449.1"/>
    <property type="molecule type" value="Genomic_DNA"/>
</dbReference>